<feature type="binding site" evidence="12">
    <location>
        <position position="232"/>
    </location>
    <ligand>
        <name>[2Fe-2S] cluster</name>
        <dbReference type="ChEBI" id="CHEBI:190135"/>
    </ligand>
</feature>
<dbReference type="GO" id="GO:0016491">
    <property type="term" value="F:oxidoreductase activity"/>
    <property type="evidence" value="ECO:0007669"/>
    <property type="project" value="InterPro"/>
</dbReference>
<evidence type="ECO:0000256" key="2">
    <source>
        <dbReference type="ARBA" id="ARBA00022448"/>
    </source>
</evidence>
<dbReference type="SUPFAM" id="SSF63380">
    <property type="entry name" value="Riboflavin synthase domain-like"/>
    <property type="match status" value="1"/>
</dbReference>
<protein>
    <submittedName>
        <fullName evidence="14">Dihydroorotate dehydrogenase electron transfer subunit</fullName>
    </submittedName>
</protein>
<evidence type="ECO:0000256" key="6">
    <source>
        <dbReference type="ARBA" id="ARBA00022827"/>
    </source>
</evidence>
<keyword evidence="8 12" id="KW-0408">Iron</keyword>
<feature type="binding site" evidence="12">
    <location>
        <position position="240"/>
    </location>
    <ligand>
        <name>[2Fe-2S] cluster</name>
        <dbReference type="ChEBI" id="CHEBI:190135"/>
    </ligand>
</feature>
<keyword evidence="5 12" id="KW-0479">Metal-binding</keyword>
<dbReference type="EMBL" id="SDWU01000005">
    <property type="protein sequence ID" value="RYC03385.1"/>
    <property type="molecule type" value="Genomic_DNA"/>
</dbReference>
<dbReference type="GO" id="GO:0006221">
    <property type="term" value="P:pyrimidine nucleotide biosynthetic process"/>
    <property type="evidence" value="ECO:0007669"/>
    <property type="project" value="InterPro"/>
</dbReference>
<keyword evidence="3 11" id="KW-0285">Flavoprotein</keyword>
<accession>A0A4Q2SDI2</accession>
<comment type="cofactor">
    <cofactor evidence="12">
        <name>[2Fe-2S] cluster</name>
        <dbReference type="ChEBI" id="CHEBI:190135"/>
    </cofactor>
    <text evidence="12">Binds 1 [2Fe-2S] cluster per subunit.</text>
</comment>
<dbReference type="OrthoDB" id="9796486at2"/>
<comment type="caution">
    <text evidence="14">The sequence shown here is derived from an EMBL/GenBank/DDBJ whole genome shotgun (WGS) entry which is preliminary data.</text>
</comment>
<evidence type="ECO:0000256" key="9">
    <source>
        <dbReference type="ARBA" id="ARBA00023014"/>
    </source>
</evidence>
<evidence type="ECO:0000256" key="1">
    <source>
        <dbReference type="ARBA" id="ARBA00006422"/>
    </source>
</evidence>
<dbReference type="Proteomes" id="UP000293291">
    <property type="component" value="Unassembled WGS sequence"/>
</dbReference>
<dbReference type="Gene3D" id="3.40.50.80">
    <property type="entry name" value="Nucleotide-binding domain of ferredoxin-NADP reductase (FNR) module"/>
    <property type="match status" value="1"/>
</dbReference>
<dbReference type="Gene3D" id="2.10.240.10">
    <property type="entry name" value="Dihydroorotate dehydrogenase, electron transfer subunit"/>
    <property type="match status" value="1"/>
</dbReference>
<keyword evidence="7" id="KW-0249">Electron transport</keyword>
<comment type="cofactor">
    <cofactor evidence="10">
        <name>[2Fe-2S] cluster</name>
        <dbReference type="ChEBI" id="CHEBI:190135"/>
    </cofactor>
</comment>
<dbReference type="PANTHER" id="PTHR43513">
    <property type="entry name" value="DIHYDROOROTATE DEHYDROGENASE B (NAD(+)), ELECTRON TRANSFER SUBUNIT"/>
    <property type="match status" value="1"/>
</dbReference>
<evidence type="ECO:0000256" key="7">
    <source>
        <dbReference type="ARBA" id="ARBA00022982"/>
    </source>
</evidence>
<reference evidence="14 15" key="1">
    <citation type="submission" date="2019-01" db="EMBL/GenBank/DDBJ databases">
        <title>Novel species of Nocardioides.</title>
        <authorList>
            <person name="Liu Q."/>
            <person name="Xin Y.-H."/>
        </authorList>
    </citation>
    <scope>NUCLEOTIDE SEQUENCE [LARGE SCALE GENOMIC DNA]</scope>
    <source>
        <strain evidence="14 15">CGMCC 4.6875</strain>
    </source>
</reference>
<dbReference type="InterPro" id="IPR012165">
    <property type="entry name" value="Cyt_c3_hydrogenase_gsu"/>
</dbReference>
<evidence type="ECO:0000256" key="5">
    <source>
        <dbReference type="ARBA" id="ARBA00022723"/>
    </source>
</evidence>
<keyword evidence="6 11" id="KW-0274">FAD</keyword>
<dbReference type="PROSITE" id="PS51384">
    <property type="entry name" value="FAD_FR"/>
    <property type="match status" value="1"/>
</dbReference>
<dbReference type="SUPFAM" id="SSF52343">
    <property type="entry name" value="Ferredoxin reductase-like, C-terminal NADP-linked domain"/>
    <property type="match status" value="1"/>
</dbReference>
<gene>
    <name evidence="14" type="ORF">EUA07_05155</name>
</gene>
<keyword evidence="4 12" id="KW-0001">2Fe-2S</keyword>
<evidence type="ECO:0000259" key="13">
    <source>
        <dbReference type="PROSITE" id="PS51384"/>
    </source>
</evidence>
<evidence type="ECO:0000313" key="14">
    <source>
        <dbReference type="EMBL" id="RYC03385.1"/>
    </source>
</evidence>
<name>A0A4Q2SDI2_9ACTN</name>
<feature type="domain" description="FAD-binding FR-type" evidence="13">
    <location>
        <begin position="11"/>
        <end position="110"/>
    </location>
</feature>
<evidence type="ECO:0000256" key="8">
    <source>
        <dbReference type="ARBA" id="ARBA00023004"/>
    </source>
</evidence>
<dbReference type="InterPro" id="IPR017927">
    <property type="entry name" value="FAD-bd_FR_type"/>
</dbReference>
<sequence length="280" mass="28993">MPEERGTPAGPVHVEGEVVATKRVGAYRHLTLSAPGIPERFRAGGFVAVTVAGHVARRALWIHRVRASSAFGPTLDVVVEVRGSGTAWLAAQPVGTRIAVTGPLGRPFALPKDAVSCLLVGEGYAAAPLFPLAERLRERGCAVSLVVSAPDEAHLLSALEARRSARSVTVLTADGSVGQRGGVADHVDDLVRRSDADVVYAAGPAAVLRSAAGAAERAGAWSQVAVECPTPCGTGLCHGCPLPVVGEDGVDRVVRACTEGPVVRGDRVRWDALIPPRDPA</sequence>
<dbReference type="PIRSF" id="PIRSF006816">
    <property type="entry name" value="Cyc3_hyd_g"/>
    <property type="match status" value="1"/>
</dbReference>
<dbReference type="Gene3D" id="2.40.30.10">
    <property type="entry name" value="Translation factors"/>
    <property type="match status" value="1"/>
</dbReference>
<dbReference type="InterPro" id="IPR017938">
    <property type="entry name" value="Riboflavin_synthase-like_b-brl"/>
</dbReference>
<dbReference type="InterPro" id="IPR037117">
    <property type="entry name" value="Dihydroorotate_DH_ele_sf"/>
</dbReference>
<evidence type="ECO:0000313" key="15">
    <source>
        <dbReference type="Proteomes" id="UP000293291"/>
    </source>
</evidence>
<evidence type="ECO:0000256" key="3">
    <source>
        <dbReference type="ARBA" id="ARBA00022630"/>
    </source>
</evidence>
<dbReference type="PANTHER" id="PTHR43513:SF3">
    <property type="entry name" value="DIHYDROOROTATE DEHYDROGENASE B (NAD(+)), ELECTRON TRANSFER SUBUNIT-RELATED"/>
    <property type="match status" value="1"/>
</dbReference>
<comment type="similarity">
    <text evidence="1">Belongs to the PyrK family.</text>
</comment>
<dbReference type="RefSeq" id="WP_129453940.1">
    <property type="nucleotide sequence ID" value="NZ_JACXYX010000008.1"/>
</dbReference>
<feature type="binding site" evidence="11">
    <location>
        <begin position="85"/>
        <end position="86"/>
    </location>
    <ligand>
        <name>FAD</name>
        <dbReference type="ChEBI" id="CHEBI:57692"/>
    </ligand>
</feature>
<dbReference type="GO" id="GO:0046872">
    <property type="term" value="F:metal ion binding"/>
    <property type="evidence" value="ECO:0007669"/>
    <property type="project" value="UniProtKB-KW"/>
</dbReference>
<dbReference type="AlphaFoldDB" id="A0A4Q2SDI2"/>
<comment type="cofactor">
    <cofactor evidence="11">
        <name>FAD</name>
        <dbReference type="ChEBI" id="CHEBI:57692"/>
    </cofactor>
    <text evidence="11">Binds 1 FAD per subunit.</text>
</comment>
<feature type="binding site" evidence="12">
    <location>
        <position position="237"/>
    </location>
    <ligand>
        <name>[2Fe-2S] cluster</name>
        <dbReference type="ChEBI" id="CHEBI:190135"/>
    </ligand>
</feature>
<organism evidence="14 15">
    <name type="scientific">Nocardioides ganghwensis</name>
    <dbReference type="NCBI Taxonomy" id="252230"/>
    <lineage>
        <taxon>Bacteria</taxon>
        <taxon>Bacillati</taxon>
        <taxon>Actinomycetota</taxon>
        <taxon>Actinomycetes</taxon>
        <taxon>Propionibacteriales</taxon>
        <taxon>Nocardioidaceae</taxon>
        <taxon>Nocardioides</taxon>
    </lineage>
</organism>
<dbReference type="InterPro" id="IPR019480">
    <property type="entry name" value="Dihydroorotate_DH_Fe-S-bd"/>
</dbReference>
<keyword evidence="9 12" id="KW-0411">Iron-sulfur</keyword>
<feature type="binding site" evidence="12">
    <location>
        <position position="257"/>
    </location>
    <ligand>
        <name>[2Fe-2S] cluster</name>
        <dbReference type="ChEBI" id="CHEBI:190135"/>
    </ligand>
</feature>
<evidence type="ECO:0000256" key="10">
    <source>
        <dbReference type="ARBA" id="ARBA00034078"/>
    </source>
</evidence>
<evidence type="ECO:0000256" key="11">
    <source>
        <dbReference type="PIRSR" id="PIRSR006816-1"/>
    </source>
</evidence>
<dbReference type="Pfam" id="PF10418">
    <property type="entry name" value="DHODB_Fe-S_bind"/>
    <property type="match status" value="1"/>
</dbReference>
<dbReference type="InterPro" id="IPR039261">
    <property type="entry name" value="FNR_nucleotide-bd"/>
</dbReference>
<dbReference type="InterPro" id="IPR050353">
    <property type="entry name" value="PyrK_electron_transfer"/>
</dbReference>
<evidence type="ECO:0000256" key="12">
    <source>
        <dbReference type="PIRSR" id="PIRSR006816-2"/>
    </source>
</evidence>
<dbReference type="GO" id="GO:0050660">
    <property type="term" value="F:flavin adenine dinucleotide binding"/>
    <property type="evidence" value="ECO:0007669"/>
    <property type="project" value="InterPro"/>
</dbReference>
<dbReference type="GO" id="GO:0051537">
    <property type="term" value="F:2 iron, 2 sulfur cluster binding"/>
    <property type="evidence" value="ECO:0007669"/>
    <property type="project" value="UniProtKB-KW"/>
</dbReference>
<keyword evidence="2" id="KW-0813">Transport</keyword>
<proteinExistence type="inferred from homology"/>
<keyword evidence="15" id="KW-1185">Reference proteome</keyword>
<evidence type="ECO:0000256" key="4">
    <source>
        <dbReference type="ARBA" id="ARBA00022714"/>
    </source>
</evidence>